<dbReference type="OrthoDB" id="583768at2"/>
<keyword evidence="3" id="KW-1185">Reference proteome</keyword>
<feature type="domain" description="Microcin J25-processing protein McjB C-terminal" evidence="1">
    <location>
        <begin position="24"/>
        <end position="135"/>
    </location>
</feature>
<dbReference type="InterPro" id="IPR032708">
    <property type="entry name" value="McjB_C"/>
</dbReference>
<proteinExistence type="predicted"/>
<evidence type="ECO:0000259" key="1">
    <source>
        <dbReference type="Pfam" id="PF13471"/>
    </source>
</evidence>
<evidence type="ECO:0000313" key="3">
    <source>
        <dbReference type="Proteomes" id="UP000077701"/>
    </source>
</evidence>
<name>A0A171DJY8_9ACTN</name>
<dbReference type="EMBL" id="BDCX01000012">
    <property type="protein sequence ID" value="GAT69131.1"/>
    <property type="molecule type" value="Genomic_DNA"/>
</dbReference>
<sequence>MTAFGEEAHDLRQLSYRRRLGVRIAIGVAFFLARRSPAQMRAVFTLLRKGARAASYGEARQAREAVVTRSLICESRRGCLPRSIAAALVCRLGGTWPTWCVGVGTAPPFGAHAWIEADGRMVEEEEPSSHYRKLITIGPLGEKR</sequence>
<dbReference type="STRING" id="161355.PS9374_04802"/>
<reference evidence="3" key="2">
    <citation type="submission" date="2016-04" db="EMBL/GenBank/DDBJ databases">
        <title>Planomonospora sphaerica JCM9374 whole genome shotgun sequence.</title>
        <authorList>
            <person name="Suzuki T."/>
            <person name="Dohra H."/>
            <person name="Kodani S."/>
        </authorList>
    </citation>
    <scope>NUCLEOTIDE SEQUENCE [LARGE SCALE GENOMIC DNA]</scope>
    <source>
        <strain evidence="3">JCM 9374</strain>
    </source>
</reference>
<organism evidence="2 3">
    <name type="scientific">Planomonospora sphaerica</name>
    <dbReference type="NCBI Taxonomy" id="161355"/>
    <lineage>
        <taxon>Bacteria</taxon>
        <taxon>Bacillati</taxon>
        <taxon>Actinomycetota</taxon>
        <taxon>Actinomycetes</taxon>
        <taxon>Streptosporangiales</taxon>
        <taxon>Streptosporangiaceae</taxon>
        <taxon>Planomonospora</taxon>
    </lineage>
</organism>
<dbReference type="InterPro" id="IPR053521">
    <property type="entry name" value="McjB-like"/>
</dbReference>
<gene>
    <name evidence="2" type="primary">sphB2</name>
    <name evidence="2" type="ORF">PS9374_04802</name>
</gene>
<protein>
    <submittedName>
        <fullName evidence="2">Putative lasso peptide modification enzyme</fullName>
    </submittedName>
</protein>
<comment type="caution">
    <text evidence="2">The sequence shown here is derived from an EMBL/GenBank/DDBJ whole genome shotgun (WGS) entry which is preliminary data.</text>
</comment>
<accession>A0A171DJY8</accession>
<dbReference type="Pfam" id="PF13471">
    <property type="entry name" value="Transglut_core3"/>
    <property type="match status" value="1"/>
</dbReference>
<evidence type="ECO:0000313" key="2">
    <source>
        <dbReference type="EMBL" id="GAT69131.1"/>
    </source>
</evidence>
<dbReference type="NCBIfam" id="NF033537">
    <property type="entry name" value="lasso_biosyn_B2"/>
    <property type="match status" value="1"/>
</dbReference>
<dbReference type="Proteomes" id="UP000077701">
    <property type="component" value="Unassembled WGS sequence"/>
</dbReference>
<dbReference type="AlphaFoldDB" id="A0A171DJY8"/>
<reference evidence="2 3" key="1">
    <citation type="journal article" date="2016" name="Genome Announc.">
        <title>Draft Genome Sequence of Planomonospora sphaerica JCM9374, a Rare Actinomycete.</title>
        <authorList>
            <person name="Dohra H."/>
            <person name="Suzuki T."/>
            <person name="Inoue Y."/>
            <person name="Kodani S."/>
        </authorList>
    </citation>
    <scope>NUCLEOTIDE SEQUENCE [LARGE SCALE GENOMIC DNA]</scope>
    <source>
        <strain evidence="2 3">JCM 9374</strain>
    </source>
</reference>
<dbReference type="RefSeq" id="WP_084008699.1">
    <property type="nucleotide sequence ID" value="NZ_BDCX01000012.1"/>
</dbReference>